<dbReference type="SUPFAM" id="SSF53448">
    <property type="entry name" value="Nucleotide-diphospho-sugar transferases"/>
    <property type="match status" value="1"/>
</dbReference>
<dbReference type="CDD" id="cd04189">
    <property type="entry name" value="G1P_TT_long"/>
    <property type="match status" value="1"/>
</dbReference>
<proteinExistence type="predicted"/>
<protein>
    <submittedName>
        <fullName evidence="2">Glucose-1-phosphate thymidylyltransferase</fullName>
    </submittedName>
</protein>
<dbReference type="EMBL" id="BOPB01000020">
    <property type="protein sequence ID" value="GIJ22974.1"/>
    <property type="molecule type" value="Genomic_DNA"/>
</dbReference>
<dbReference type="Proteomes" id="UP000643165">
    <property type="component" value="Unassembled WGS sequence"/>
</dbReference>
<dbReference type="PANTHER" id="PTHR42883">
    <property type="entry name" value="GLUCOSE-1-PHOSPHATE THYMIDYLTRANSFERASE"/>
    <property type="match status" value="1"/>
</dbReference>
<evidence type="ECO:0000313" key="2">
    <source>
        <dbReference type="EMBL" id="GIJ22974.1"/>
    </source>
</evidence>
<sequence>MGELVKALVLSGGSGTRLRPLSHSLPKQLVPLANQPLLAHVLRGVRDLGITEVGMVVGAGEEQIRQAFGDGSGHGVTITYLPQDAPRGLAHAVRIARQYLGDADFLLHLGDNLLPDGLGDPAMEFRRRRAGAHLLVQKVTDPRPYGVVELDRVGRVIRLVEKPRHPRSDLALLGACFLTPVVHQAVEAIRPGPRGELELTDAVQWLVDQGVIVRASEYAGYWRDIADSGDVLAGNRHLLATVEPDRGGVVDPFSVLGPRVRVETGARVIRSHVEGPAIIGAGSVIDGTHLGPYTSIGRNCVIRDSELSGSVVMDEARISGVRRLVDSIVGRAATIGRGDPRAGCRVVCGDHSRVEIPE</sequence>
<gene>
    <name evidence="2" type="ORF">Vlu01_35980</name>
</gene>
<name>A0ABQ4IYH3_9ACTN</name>
<dbReference type="Pfam" id="PF00483">
    <property type="entry name" value="NTP_transferase"/>
    <property type="match status" value="1"/>
</dbReference>
<organism evidence="2 3">
    <name type="scientific">Micromonospora lutea</name>
    <dbReference type="NCBI Taxonomy" id="419825"/>
    <lineage>
        <taxon>Bacteria</taxon>
        <taxon>Bacillati</taxon>
        <taxon>Actinomycetota</taxon>
        <taxon>Actinomycetes</taxon>
        <taxon>Micromonosporales</taxon>
        <taxon>Micromonosporaceae</taxon>
        <taxon>Micromonospora</taxon>
    </lineage>
</organism>
<comment type="caution">
    <text evidence="2">The sequence shown here is derived from an EMBL/GenBank/DDBJ whole genome shotgun (WGS) entry which is preliminary data.</text>
</comment>
<evidence type="ECO:0000313" key="3">
    <source>
        <dbReference type="Proteomes" id="UP000643165"/>
    </source>
</evidence>
<dbReference type="PANTHER" id="PTHR42883:SF2">
    <property type="entry name" value="THYMIDYLYLTRANSFERASE"/>
    <property type="match status" value="1"/>
</dbReference>
<dbReference type="Gene3D" id="2.160.10.10">
    <property type="entry name" value="Hexapeptide repeat proteins"/>
    <property type="match status" value="1"/>
</dbReference>
<keyword evidence="3" id="KW-1185">Reference proteome</keyword>
<accession>A0ABQ4IYH3</accession>
<dbReference type="InterPro" id="IPR005835">
    <property type="entry name" value="NTP_transferase_dom"/>
</dbReference>
<dbReference type="Gene3D" id="3.90.550.10">
    <property type="entry name" value="Spore Coat Polysaccharide Biosynthesis Protein SpsA, Chain A"/>
    <property type="match status" value="1"/>
</dbReference>
<evidence type="ECO:0000259" key="1">
    <source>
        <dbReference type="Pfam" id="PF00483"/>
    </source>
</evidence>
<dbReference type="NCBIfam" id="TIGR01208">
    <property type="entry name" value="rmlA_long"/>
    <property type="match status" value="1"/>
</dbReference>
<dbReference type="InterPro" id="IPR005908">
    <property type="entry name" value="G1P_thy_trans_l"/>
</dbReference>
<feature type="domain" description="Nucleotidyl transferase" evidence="1">
    <location>
        <begin position="6"/>
        <end position="237"/>
    </location>
</feature>
<reference evidence="2 3" key="1">
    <citation type="submission" date="2021-01" db="EMBL/GenBank/DDBJ databases">
        <title>Whole genome shotgun sequence of Verrucosispora lutea NBRC 106530.</title>
        <authorList>
            <person name="Komaki H."/>
            <person name="Tamura T."/>
        </authorList>
    </citation>
    <scope>NUCLEOTIDE SEQUENCE [LARGE SCALE GENOMIC DNA]</scope>
    <source>
        <strain evidence="2 3">NBRC 106530</strain>
    </source>
</reference>
<dbReference type="InterPro" id="IPR029044">
    <property type="entry name" value="Nucleotide-diphossugar_trans"/>
</dbReference>